<evidence type="ECO:0000313" key="2">
    <source>
        <dbReference type="EMBL" id="EAU69539.1"/>
    </source>
</evidence>
<feature type="compositionally biased region" description="Low complexity" evidence="1">
    <location>
        <begin position="74"/>
        <end position="83"/>
    </location>
</feature>
<proteinExistence type="predicted"/>
<evidence type="ECO:0000313" key="3">
    <source>
        <dbReference type="Proteomes" id="UP000032702"/>
    </source>
</evidence>
<dbReference type="EMBL" id="AAMD01000005">
    <property type="protein sequence ID" value="EAU69539.1"/>
    <property type="molecule type" value="Genomic_DNA"/>
</dbReference>
<reference evidence="2 3" key="1">
    <citation type="submission" date="2006-04" db="EMBL/GenBank/DDBJ databases">
        <authorList>
            <person name="Nierman W.C."/>
        </authorList>
    </citation>
    <scope>NUCLEOTIDE SEQUENCE [LARGE SCALE GENOMIC DNA]</scope>
    <source>
        <strain evidence="2 3">DW4/3-1</strain>
    </source>
</reference>
<dbReference type="Proteomes" id="UP000032702">
    <property type="component" value="Unassembled WGS sequence"/>
</dbReference>
<comment type="caution">
    <text evidence="2">The sequence shown here is derived from an EMBL/GenBank/DDBJ whole genome shotgun (WGS) entry which is preliminary data.</text>
</comment>
<feature type="region of interest" description="Disordered" evidence="1">
    <location>
        <begin position="73"/>
        <end position="123"/>
    </location>
</feature>
<sequence length="324" mass="34177">MTPECPSAVRVKGTSSSLCRDETFCDRLSESTKGAGARPLLLRTSESPVKRTSRHRYIVLPGVCPGTWMASTFSPSSSSSSPSRTDSTCGGTGGRGRRLVNRPTGLVSGNWPRRMAASPGPTHTRALGKRCAAAQWSMWPWVIRMLCTSSGLSPSTDSSFNSALPSTSPPASTSAAPYWVFSTQAYDWPVFTPVSASPTSTREAPALGREGHATANPSSATPPSTNTARSPFDGPPSATLAYPTTRLRPAFLARYRFASDTLMNCVGSVMSAVMSATPMEMVTGISLSSNMNVRSSMSLRIFSANRRAFSGPSSGITSANSSPP</sequence>
<organism evidence="2 3">
    <name type="scientific">Stigmatella aurantiaca (strain DW4/3-1)</name>
    <dbReference type="NCBI Taxonomy" id="378806"/>
    <lineage>
        <taxon>Bacteria</taxon>
        <taxon>Pseudomonadati</taxon>
        <taxon>Myxococcota</taxon>
        <taxon>Myxococcia</taxon>
        <taxon>Myxococcales</taxon>
        <taxon>Cystobacterineae</taxon>
        <taxon>Archangiaceae</taxon>
        <taxon>Stigmatella</taxon>
    </lineage>
</organism>
<protein>
    <submittedName>
        <fullName evidence="2">Uncharacterized protein</fullName>
    </submittedName>
</protein>
<evidence type="ECO:0000256" key="1">
    <source>
        <dbReference type="SAM" id="MobiDB-lite"/>
    </source>
</evidence>
<name>Q09CU5_STIAD</name>
<dbReference type="AlphaFoldDB" id="Q09CU5"/>
<accession>Q09CU5</accession>
<feature type="region of interest" description="Disordered" evidence="1">
    <location>
        <begin position="197"/>
        <end position="239"/>
    </location>
</feature>
<feature type="compositionally biased region" description="Polar residues" evidence="1">
    <location>
        <begin position="215"/>
        <end position="229"/>
    </location>
</feature>
<gene>
    <name evidence="2" type="ORF">STIAU_2030</name>
</gene>